<dbReference type="AlphaFoldDB" id="A0A9D5HCZ9"/>
<feature type="signal peptide" evidence="1">
    <location>
        <begin position="1"/>
        <end position="33"/>
    </location>
</feature>
<organism evidence="2 3">
    <name type="scientific">Dioscorea zingiberensis</name>
    <dbReference type="NCBI Taxonomy" id="325984"/>
    <lineage>
        <taxon>Eukaryota</taxon>
        <taxon>Viridiplantae</taxon>
        <taxon>Streptophyta</taxon>
        <taxon>Embryophyta</taxon>
        <taxon>Tracheophyta</taxon>
        <taxon>Spermatophyta</taxon>
        <taxon>Magnoliopsida</taxon>
        <taxon>Liliopsida</taxon>
        <taxon>Dioscoreales</taxon>
        <taxon>Dioscoreaceae</taxon>
        <taxon>Dioscorea</taxon>
    </lineage>
</organism>
<feature type="chain" id="PRO_5039557888" evidence="1">
    <location>
        <begin position="34"/>
        <end position="114"/>
    </location>
</feature>
<accession>A0A9D5HCZ9</accession>
<protein>
    <submittedName>
        <fullName evidence="2">Uncharacterized protein</fullName>
    </submittedName>
</protein>
<evidence type="ECO:0000313" key="3">
    <source>
        <dbReference type="Proteomes" id="UP001085076"/>
    </source>
</evidence>
<evidence type="ECO:0000256" key="1">
    <source>
        <dbReference type="SAM" id="SignalP"/>
    </source>
</evidence>
<evidence type="ECO:0000313" key="2">
    <source>
        <dbReference type="EMBL" id="KAJ0971790.1"/>
    </source>
</evidence>
<dbReference type="Proteomes" id="UP001085076">
    <property type="component" value="Miscellaneous, Linkage group lg05"/>
</dbReference>
<keyword evidence="3" id="KW-1185">Reference proteome</keyword>
<comment type="caution">
    <text evidence="2">The sequence shown here is derived from an EMBL/GenBank/DDBJ whole genome shotgun (WGS) entry which is preliminary data.</text>
</comment>
<reference evidence="2" key="1">
    <citation type="submission" date="2021-03" db="EMBL/GenBank/DDBJ databases">
        <authorList>
            <person name="Li Z."/>
            <person name="Yang C."/>
        </authorList>
    </citation>
    <scope>NUCLEOTIDE SEQUENCE</scope>
    <source>
        <strain evidence="2">Dzin_1.0</strain>
        <tissue evidence="2">Leaf</tissue>
    </source>
</reference>
<dbReference type="EMBL" id="JAGGNH010000005">
    <property type="protein sequence ID" value="KAJ0971790.1"/>
    <property type="molecule type" value="Genomic_DNA"/>
</dbReference>
<name>A0A9D5HCZ9_9LILI</name>
<keyword evidence="1" id="KW-0732">Signal</keyword>
<reference evidence="2" key="2">
    <citation type="journal article" date="2022" name="Hortic Res">
        <title>The genome of Dioscorea zingiberensis sheds light on the biosynthesis, origin and evolution of the medicinally important diosgenin saponins.</title>
        <authorList>
            <person name="Li Y."/>
            <person name="Tan C."/>
            <person name="Li Z."/>
            <person name="Guo J."/>
            <person name="Li S."/>
            <person name="Chen X."/>
            <person name="Wang C."/>
            <person name="Dai X."/>
            <person name="Yang H."/>
            <person name="Song W."/>
            <person name="Hou L."/>
            <person name="Xu J."/>
            <person name="Tong Z."/>
            <person name="Xu A."/>
            <person name="Yuan X."/>
            <person name="Wang W."/>
            <person name="Yang Q."/>
            <person name="Chen L."/>
            <person name="Sun Z."/>
            <person name="Wang K."/>
            <person name="Pan B."/>
            <person name="Chen J."/>
            <person name="Bao Y."/>
            <person name="Liu F."/>
            <person name="Qi X."/>
            <person name="Gang D.R."/>
            <person name="Wen J."/>
            <person name="Li J."/>
        </authorList>
    </citation>
    <scope>NUCLEOTIDE SEQUENCE</scope>
    <source>
        <strain evidence="2">Dzin_1.0</strain>
    </source>
</reference>
<gene>
    <name evidence="2" type="ORF">J5N97_019749</name>
</gene>
<proteinExistence type="predicted"/>
<sequence>MLMRPASATHFQAGWSCWHSLLLLLSMSVLSIGRTDVVGEFHGPEPELPHTSHYLRTSNNKTAWQHVVKLDTTMVDELEEVLRSRRGDLEGLHEGRVLLRLKTSSFIFIVSEAL</sequence>